<feature type="transmembrane region" description="Helical" evidence="7">
    <location>
        <begin position="139"/>
        <end position="157"/>
    </location>
</feature>
<dbReference type="InterPro" id="IPR032808">
    <property type="entry name" value="DoxX"/>
</dbReference>
<evidence type="ECO:0000313" key="9">
    <source>
        <dbReference type="Proteomes" id="UP001595799"/>
    </source>
</evidence>
<evidence type="ECO:0000256" key="2">
    <source>
        <dbReference type="ARBA" id="ARBA00006679"/>
    </source>
</evidence>
<evidence type="ECO:0000256" key="1">
    <source>
        <dbReference type="ARBA" id="ARBA00004651"/>
    </source>
</evidence>
<dbReference type="PANTHER" id="PTHR33452:SF1">
    <property type="entry name" value="INNER MEMBRANE PROTEIN YPHA-RELATED"/>
    <property type="match status" value="1"/>
</dbReference>
<feature type="transmembrane region" description="Helical" evidence="7">
    <location>
        <begin position="95"/>
        <end position="119"/>
    </location>
</feature>
<evidence type="ECO:0000256" key="7">
    <source>
        <dbReference type="SAM" id="Phobius"/>
    </source>
</evidence>
<keyword evidence="5 7" id="KW-1133">Transmembrane helix</keyword>
<name>A0ABV8UPM0_9PROT</name>
<protein>
    <submittedName>
        <fullName evidence="8">DoxX family protein</fullName>
    </submittedName>
</protein>
<evidence type="ECO:0000256" key="4">
    <source>
        <dbReference type="ARBA" id="ARBA00022692"/>
    </source>
</evidence>
<gene>
    <name evidence="8" type="ORF">ACFOW6_12810</name>
</gene>
<comment type="subcellular location">
    <subcellularLocation>
        <location evidence="1">Cell membrane</location>
        <topology evidence="1">Multi-pass membrane protein</topology>
    </subcellularLocation>
</comment>
<dbReference type="PANTHER" id="PTHR33452">
    <property type="entry name" value="OXIDOREDUCTASE CATD-RELATED"/>
    <property type="match status" value="1"/>
</dbReference>
<accession>A0ABV8UPM0</accession>
<evidence type="ECO:0000256" key="5">
    <source>
        <dbReference type="ARBA" id="ARBA00022989"/>
    </source>
</evidence>
<dbReference type="InterPro" id="IPR051907">
    <property type="entry name" value="DoxX-like_oxidoreductase"/>
</dbReference>
<dbReference type="EMBL" id="JBHSCW010000007">
    <property type="protein sequence ID" value="MFC4352423.1"/>
    <property type="molecule type" value="Genomic_DNA"/>
</dbReference>
<sequence>MDSSLERGTMPGSALLNRWAPLWHRVTGQLEFLGMPLLLLGARIWIGLIFFNAGWARITNWGSQSFLFDQIHPVPGLPPALAAPLTTAGELGLSVLFMAGLAGRISAVGLLIMTCVIQFVVGQTPQGLENNIANPVHYFWMFLLLLVVVRGPGPLSLDGVLSRLVFRSGDQTR</sequence>
<evidence type="ECO:0000256" key="6">
    <source>
        <dbReference type="ARBA" id="ARBA00023136"/>
    </source>
</evidence>
<evidence type="ECO:0000313" key="8">
    <source>
        <dbReference type="EMBL" id="MFC4352423.1"/>
    </source>
</evidence>
<keyword evidence="6 7" id="KW-0472">Membrane</keyword>
<dbReference type="Proteomes" id="UP001595799">
    <property type="component" value="Unassembled WGS sequence"/>
</dbReference>
<keyword evidence="4 7" id="KW-0812">Transmembrane</keyword>
<comment type="similarity">
    <text evidence="2">Belongs to the DoxX family.</text>
</comment>
<keyword evidence="3" id="KW-1003">Cell membrane</keyword>
<evidence type="ECO:0000256" key="3">
    <source>
        <dbReference type="ARBA" id="ARBA00022475"/>
    </source>
</evidence>
<organism evidence="8 9">
    <name type="scientific">Fodinicurvata halophila</name>
    <dbReference type="NCBI Taxonomy" id="1419723"/>
    <lineage>
        <taxon>Bacteria</taxon>
        <taxon>Pseudomonadati</taxon>
        <taxon>Pseudomonadota</taxon>
        <taxon>Alphaproteobacteria</taxon>
        <taxon>Rhodospirillales</taxon>
        <taxon>Rhodovibrionaceae</taxon>
        <taxon>Fodinicurvata</taxon>
    </lineage>
</organism>
<keyword evidence="9" id="KW-1185">Reference proteome</keyword>
<dbReference type="Pfam" id="PF07681">
    <property type="entry name" value="DoxX"/>
    <property type="match status" value="1"/>
</dbReference>
<reference evidence="9" key="1">
    <citation type="journal article" date="2019" name="Int. J. Syst. Evol. Microbiol.">
        <title>The Global Catalogue of Microorganisms (GCM) 10K type strain sequencing project: providing services to taxonomists for standard genome sequencing and annotation.</title>
        <authorList>
            <consortium name="The Broad Institute Genomics Platform"/>
            <consortium name="The Broad Institute Genome Sequencing Center for Infectious Disease"/>
            <person name="Wu L."/>
            <person name="Ma J."/>
        </authorList>
    </citation>
    <scope>NUCLEOTIDE SEQUENCE [LARGE SCALE GENOMIC DNA]</scope>
    <source>
        <strain evidence="9">CECT 8472</strain>
    </source>
</reference>
<dbReference type="RefSeq" id="WP_382422775.1">
    <property type="nucleotide sequence ID" value="NZ_JBHSCW010000007.1"/>
</dbReference>
<feature type="transmembrane region" description="Helical" evidence="7">
    <location>
        <begin position="32"/>
        <end position="51"/>
    </location>
</feature>
<proteinExistence type="inferred from homology"/>
<comment type="caution">
    <text evidence="8">The sequence shown here is derived from an EMBL/GenBank/DDBJ whole genome shotgun (WGS) entry which is preliminary data.</text>
</comment>